<dbReference type="InterPro" id="IPR027806">
    <property type="entry name" value="HARBI1_dom"/>
</dbReference>
<accession>A0ABM0MEX4</accession>
<protein>
    <submittedName>
        <fullName evidence="5">Uncharacterized protein LOC102805935</fullName>
    </submittedName>
</protein>
<feature type="domain" description="DDE Tnp4" evidence="3">
    <location>
        <begin position="116"/>
        <end position="227"/>
    </location>
</feature>
<dbReference type="Pfam" id="PF13359">
    <property type="entry name" value="DDE_Tnp_4"/>
    <property type="match status" value="1"/>
</dbReference>
<evidence type="ECO:0000313" key="5">
    <source>
        <dbReference type="RefSeq" id="XP_006818565.1"/>
    </source>
</evidence>
<evidence type="ECO:0000256" key="2">
    <source>
        <dbReference type="ARBA" id="ARBA00022723"/>
    </source>
</evidence>
<dbReference type="PANTHER" id="PTHR34615">
    <property type="entry name" value="PX DOMAIN-CONTAINING PROTEIN"/>
    <property type="match status" value="1"/>
</dbReference>
<dbReference type="Proteomes" id="UP000694865">
    <property type="component" value="Unplaced"/>
</dbReference>
<evidence type="ECO:0000256" key="1">
    <source>
        <dbReference type="ARBA" id="ARBA00001968"/>
    </source>
</evidence>
<evidence type="ECO:0000259" key="3">
    <source>
        <dbReference type="Pfam" id="PF13359"/>
    </source>
</evidence>
<proteinExistence type="predicted"/>
<gene>
    <name evidence="5" type="primary">LOC102805935</name>
</gene>
<sequence length="227" mass="25946">MFRFEKDELFRLKSALKIPHKIVGPNKTVATGVEGVCVLLRRLVYPNRLDDLIHIFGRSRSVLSIIFNTVLNHIYDNFGHLLQSLDKYWLQPESLQLFCNAIHERDSPLTNCWGFIDGTARPISRPIHYQKQVFSGHKRIHAMKFQSIIAPNGLIAHMFGPFEGRRHDAAMLAESGLLEQLQQLNAPNGDPYSVYGDPAYPLRPHLLCPFKGALLSPEEREFNKKMS</sequence>
<organism evidence="4 5">
    <name type="scientific">Saccoglossus kowalevskii</name>
    <name type="common">Acorn worm</name>
    <dbReference type="NCBI Taxonomy" id="10224"/>
    <lineage>
        <taxon>Eukaryota</taxon>
        <taxon>Metazoa</taxon>
        <taxon>Hemichordata</taxon>
        <taxon>Enteropneusta</taxon>
        <taxon>Harrimaniidae</taxon>
        <taxon>Saccoglossus</taxon>
    </lineage>
</organism>
<dbReference type="PANTHER" id="PTHR34615:SF1">
    <property type="entry name" value="PX DOMAIN-CONTAINING PROTEIN"/>
    <property type="match status" value="1"/>
</dbReference>
<keyword evidence="4" id="KW-1185">Reference proteome</keyword>
<keyword evidence="2" id="KW-0479">Metal-binding</keyword>
<reference evidence="5" key="1">
    <citation type="submission" date="2025-08" db="UniProtKB">
        <authorList>
            <consortium name="RefSeq"/>
        </authorList>
    </citation>
    <scope>IDENTIFICATION</scope>
    <source>
        <tissue evidence="5">Testes</tissue>
    </source>
</reference>
<dbReference type="RefSeq" id="XP_006818565.1">
    <property type="nucleotide sequence ID" value="XM_006818502.1"/>
</dbReference>
<name>A0ABM0MEX4_SACKO</name>
<dbReference type="GeneID" id="102805935"/>
<evidence type="ECO:0000313" key="4">
    <source>
        <dbReference type="Proteomes" id="UP000694865"/>
    </source>
</evidence>
<comment type="cofactor">
    <cofactor evidence="1">
        <name>a divalent metal cation</name>
        <dbReference type="ChEBI" id="CHEBI:60240"/>
    </cofactor>
</comment>